<reference evidence="1 2" key="1">
    <citation type="journal article" date="2016" name="Gene">
        <title>PacBio SMRT assembly of a complex multi-replicon genome reveals chlorocatechol degradative operon in a region of genome plasticity.</title>
        <authorList>
            <person name="Ricker N."/>
            <person name="Shen S.Y."/>
            <person name="Goordial J."/>
            <person name="Jin S."/>
            <person name="Fulthorpe R.R."/>
        </authorList>
    </citation>
    <scope>NUCLEOTIDE SEQUENCE [LARGE SCALE GENOMIC DNA]</scope>
    <source>
        <strain evidence="1 2">OLGA172</strain>
    </source>
</reference>
<dbReference type="InterPro" id="IPR021686">
    <property type="entry name" value="DUF3268"/>
</dbReference>
<sequence>MRLGRPIKALPQPLCDYCSAHATLVKYGEASYPYREDHGALWVCTACQAWIGIHSRSTRNVPLGRLADGALRDAKSRLHDTLEPLVAGKVRRDRVNPFEARAKAIRWVAGELGFEPVSASIHNLSLDQCEQAIRHVEAFIARRGAASSEGNV</sequence>
<evidence type="ECO:0000313" key="2">
    <source>
        <dbReference type="Proteomes" id="UP000076852"/>
    </source>
</evidence>
<dbReference type="KEGG" id="buz:AYM40_22915"/>
<keyword evidence="2" id="KW-1185">Reference proteome</keyword>
<dbReference type="RefSeq" id="WP_063498542.1">
    <property type="nucleotide sequence ID" value="NZ_CP014579.1"/>
</dbReference>
<evidence type="ECO:0000313" key="1">
    <source>
        <dbReference type="EMBL" id="ANB75256.1"/>
    </source>
</evidence>
<accession>A0A160FRK3</accession>
<protein>
    <submittedName>
        <fullName evidence="1">Uncharacterized protein</fullName>
    </submittedName>
</protein>
<dbReference type="OrthoDB" id="9106042at2"/>
<gene>
    <name evidence="1" type="ORF">AYM40_22915</name>
</gene>
<dbReference type="Pfam" id="PF11672">
    <property type="entry name" value="DUF3268"/>
    <property type="match status" value="1"/>
</dbReference>
<dbReference type="EMBL" id="CP014579">
    <property type="protein sequence ID" value="ANB75256.1"/>
    <property type="molecule type" value="Genomic_DNA"/>
</dbReference>
<name>A0A160FRK3_9BURK</name>
<dbReference type="AlphaFoldDB" id="A0A160FRK3"/>
<dbReference type="Proteomes" id="UP000076852">
    <property type="component" value="Chromosome 2"/>
</dbReference>
<organism evidence="1 2">
    <name type="scientific">Paraburkholderia phytofirmans OLGA172</name>
    <dbReference type="NCBI Taxonomy" id="1417228"/>
    <lineage>
        <taxon>Bacteria</taxon>
        <taxon>Pseudomonadati</taxon>
        <taxon>Pseudomonadota</taxon>
        <taxon>Betaproteobacteria</taxon>
        <taxon>Burkholderiales</taxon>
        <taxon>Burkholderiaceae</taxon>
        <taxon>Paraburkholderia</taxon>
    </lineage>
</organism>
<proteinExistence type="predicted"/>